<comment type="similarity">
    <text evidence="1">Belongs to the RutC family.</text>
</comment>
<dbReference type="AlphaFoldDB" id="A0A7C2YE26"/>
<dbReference type="Pfam" id="PF01042">
    <property type="entry name" value="Ribonuc_L-PSP"/>
    <property type="match status" value="1"/>
</dbReference>
<dbReference type="Proteomes" id="UP000885664">
    <property type="component" value="Unassembled WGS sequence"/>
</dbReference>
<dbReference type="GO" id="GO:0019239">
    <property type="term" value="F:deaminase activity"/>
    <property type="evidence" value="ECO:0007669"/>
    <property type="project" value="TreeGrafter"/>
</dbReference>
<dbReference type="SUPFAM" id="SSF55298">
    <property type="entry name" value="YjgF-like"/>
    <property type="match status" value="1"/>
</dbReference>
<protein>
    <submittedName>
        <fullName evidence="2">Deaminase</fullName>
    </submittedName>
</protein>
<dbReference type="InterPro" id="IPR035959">
    <property type="entry name" value="RutC-like_sf"/>
</dbReference>
<evidence type="ECO:0000256" key="1">
    <source>
        <dbReference type="ARBA" id="ARBA00010552"/>
    </source>
</evidence>
<dbReference type="FunFam" id="3.30.1330.40:FF:000001">
    <property type="entry name" value="L-PSP family endoribonuclease"/>
    <property type="match status" value="1"/>
</dbReference>
<evidence type="ECO:0000313" key="2">
    <source>
        <dbReference type="EMBL" id="HEU98059.1"/>
    </source>
</evidence>
<dbReference type="NCBIfam" id="TIGR00004">
    <property type="entry name" value="Rid family detoxifying hydrolase"/>
    <property type="match status" value="1"/>
</dbReference>
<dbReference type="PANTHER" id="PTHR11803">
    <property type="entry name" value="2-IMINOBUTANOATE/2-IMINOPROPANOATE DEAMINASE RIDA"/>
    <property type="match status" value="1"/>
</dbReference>
<proteinExistence type="inferred from homology"/>
<dbReference type="CDD" id="cd00448">
    <property type="entry name" value="YjgF_YER057c_UK114_family"/>
    <property type="match status" value="1"/>
</dbReference>
<dbReference type="InterPro" id="IPR006175">
    <property type="entry name" value="YjgF/YER057c/UK114"/>
</dbReference>
<organism evidence="2">
    <name type="scientific">Fervidicoccus fontis</name>
    <dbReference type="NCBI Taxonomy" id="683846"/>
    <lineage>
        <taxon>Archaea</taxon>
        <taxon>Thermoproteota</taxon>
        <taxon>Thermoprotei</taxon>
        <taxon>Fervidicoccales</taxon>
        <taxon>Fervidicoccaceae</taxon>
        <taxon>Fervidicoccus</taxon>
    </lineage>
</organism>
<name>A0A7C2YE26_9CREN</name>
<sequence>MMKVVFTEKAPAPVGPYSQGILIEGIKCSQDTDCKLLFISGMVPIDPATGKGISGNFEEQVRRVMLNLRSVLEEIGGDLKNVVKVTVFLSDITKFDSFNKVYGEFFKDYKPARSVVEAKPPRGFEIEIEAVAFITQ</sequence>
<dbReference type="Gene3D" id="3.30.1330.40">
    <property type="entry name" value="RutC-like"/>
    <property type="match status" value="1"/>
</dbReference>
<dbReference type="InterPro" id="IPR006056">
    <property type="entry name" value="RidA"/>
</dbReference>
<dbReference type="PANTHER" id="PTHR11803:SF58">
    <property type="entry name" value="PROTEIN HMF1-RELATED"/>
    <property type="match status" value="1"/>
</dbReference>
<reference evidence="2" key="1">
    <citation type="journal article" date="2020" name="mSystems">
        <title>Genome- and Community-Level Interaction Insights into Carbon Utilization and Element Cycling Functions of Hydrothermarchaeota in Hydrothermal Sediment.</title>
        <authorList>
            <person name="Zhou Z."/>
            <person name="Liu Y."/>
            <person name="Xu W."/>
            <person name="Pan J."/>
            <person name="Luo Z.H."/>
            <person name="Li M."/>
        </authorList>
    </citation>
    <scope>NUCLEOTIDE SEQUENCE [LARGE SCALE GENOMIC DNA]</scope>
    <source>
        <strain evidence="2">SpSt-1259</strain>
    </source>
</reference>
<comment type="caution">
    <text evidence="2">The sequence shown here is derived from an EMBL/GenBank/DDBJ whole genome shotgun (WGS) entry which is preliminary data.</text>
</comment>
<dbReference type="EMBL" id="DSFE01000094">
    <property type="protein sequence ID" value="HEU98059.1"/>
    <property type="molecule type" value="Genomic_DNA"/>
</dbReference>
<accession>A0A7C2YE26</accession>
<gene>
    <name evidence="2" type="ORF">ENO36_04320</name>
</gene>
<dbReference type="GO" id="GO:0005829">
    <property type="term" value="C:cytosol"/>
    <property type="evidence" value="ECO:0007669"/>
    <property type="project" value="TreeGrafter"/>
</dbReference>